<dbReference type="PANTHER" id="PTHR10582">
    <property type="entry name" value="TRANSIENT RECEPTOR POTENTIAL ION CHANNEL PROTEIN"/>
    <property type="match status" value="1"/>
</dbReference>
<organism evidence="8 9">
    <name type="scientific">Rhizophagus clarus</name>
    <dbReference type="NCBI Taxonomy" id="94130"/>
    <lineage>
        <taxon>Eukaryota</taxon>
        <taxon>Fungi</taxon>
        <taxon>Fungi incertae sedis</taxon>
        <taxon>Mucoromycota</taxon>
        <taxon>Glomeromycotina</taxon>
        <taxon>Glomeromycetes</taxon>
        <taxon>Glomerales</taxon>
        <taxon>Glomeraceae</taxon>
        <taxon>Rhizophagus</taxon>
    </lineage>
</organism>
<evidence type="ECO:0000256" key="2">
    <source>
        <dbReference type="ARBA" id="ARBA00022692"/>
    </source>
</evidence>
<gene>
    <name evidence="8" type="ORF">RclHR1_20470001</name>
</gene>
<comment type="subcellular location">
    <subcellularLocation>
        <location evidence="1">Membrane</location>
        <topology evidence="1">Multi-pass membrane protein</topology>
    </subcellularLocation>
</comment>
<evidence type="ECO:0000256" key="5">
    <source>
        <dbReference type="ARBA" id="ARBA00023136"/>
    </source>
</evidence>
<evidence type="ECO:0000256" key="6">
    <source>
        <dbReference type="SAM" id="Phobius"/>
    </source>
</evidence>
<feature type="transmembrane region" description="Helical" evidence="6">
    <location>
        <begin position="847"/>
        <end position="869"/>
    </location>
</feature>
<keyword evidence="3" id="KW-0677">Repeat</keyword>
<dbReference type="EMBL" id="BEXD01001166">
    <property type="protein sequence ID" value="GBB92718.1"/>
    <property type="molecule type" value="Genomic_DNA"/>
</dbReference>
<feature type="transmembrane region" description="Helical" evidence="6">
    <location>
        <begin position="954"/>
        <end position="977"/>
    </location>
</feature>
<evidence type="ECO:0000313" key="8">
    <source>
        <dbReference type="EMBL" id="GBB92718.1"/>
    </source>
</evidence>
<accession>A0A2Z6RK12</accession>
<comment type="caution">
    <text evidence="8">The sequence shown here is derived from an EMBL/GenBank/DDBJ whole genome shotgun (WGS) entry which is preliminary data.</text>
</comment>
<dbReference type="PANTHER" id="PTHR10582:SF2">
    <property type="entry name" value="INACTIVE"/>
    <property type="match status" value="1"/>
</dbReference>
<dbReference type="AlphaFoldDB" id="A0A2Z6RK12"/>
<dbReference type="GO" id="GO:0098703">
    <property type="term" value="P:calcium ion import across plasma membrane"/>
    <property type="evidence" value="ECO:0007669"/>
    <property type="project" value="TreeGrafter"/>
</dbReference>
<sequence>MDFVSEKISIVDINDDDINNFANNSIKKDIYDEISKIDNESDVDSEKDVDFSEPCMDKPVIEVSPNGTYLIIYNPKDHSIVGWNTKDIDEGKLTSKDITIKIEIPDDCYIDQIRVSDNKKLACMVHKGDRCYPKIIDIRPNQEIELDLITGSFNESCHTFNLKGEYILYCKWGAYSVLSHREHKIIWIYSTKTKNNKWFCKSNYKLPEYFELINMSKYSKIYLFSNNSIYEWDIFTKQDIKIFHDREFEENKLKNDVRVSSNSMFICLGIMDKIIIISIELAIPIVSLDINNDTLLYELMDQSDLLPSLPSLLPLLSNKIQIMGSKYEYIQTTDEYAFGMLDGFVWKIKLEENISKIKFLLQNSNEKVIENSKYNYDNNFKIDKGTYEHLNIYLFNPYVDKMHELFQKVSESENEYKKKIEQKNKDLMKQYIITDELLQVWKVKVIDRNKIMLRVFKKVIDDWKLTCTRITEFNVPVIRKIKLLEIRLFTDNDIILITTIGILIYHFNENKKSISLNYWNYLELTYPSVSRIFQRLDNFNDFKVLLRPYTFQHNLPLPNYLSFKTSDEWISYIKDNKENLLKYGNELLSFAIKEHRLDLIEEIYKECMNRFEEDLGNNWMFLSIITSTMPLLNKHYPEYVLRYSLETTMIIDRPMYSIEDQQNNLHLYSFQYLQLIDLTRSILCPFVETMSREIYKTWNGEAIINFKWNTYGRYYYMMIWIGFMAYLGCFTAAATIPQQYIDDNIQKKLLIASIVLGFIHLSFEVRQVIYDPIKWLLDFWNLFDMIAYLLPIYTSIHWLQVNEMNDKIISLLSFSCLFLDLKFLLFFRAFEYFGVYFAIMISVAKEIFSFLVLLFIIIISFAHAFYILLLPRSDFSLNTYSINNDPNNPWNLATTYNQIFENGTVDSNPFLIQPPNGNTNMFVDFRTSLFAMYKFLTGDSSALSNWPYISDPPLAILIVLFSLLIVVYLMNLLIGLLNNAIEKDHDRVSFLMQKAEILAEIELYYMLPYQRRRKDWFPEVIYYYASLDDIQKRVKRMMKRDEWNQINAFPKLKQDLLKKINIQHNPDDES</sequence>
<dbReference type="InterPro" id="IPR005821">
    <property type="entry name" value="Ion_trans_dom"/>
</dbReference>
<protein>
    <recommendedName>
        <fullName evidence="7">Ion transport domain-containing protein</fullName>
    </recommendedName>
</protein>
<dbReference type="STRING" id="94130.A0A2Z6RK12"/>
<evidence type="ECO:0000259" key="7">
    <source>
        <dbReference type="Pfam" id="PF00520"/>
    </source>
</evidence>
<evidence type="ECO:0000256" key="4">
    <source>
        <dbReference type="ARBA" id="ARBA00022989"/>
    </source>
</evidence>
<keyword evidence="9" id="KW-1185">Reference proteome</keyword>
<reference evidence="8 9" key="1">
    <citation type="submission" date="2017-11" db="EMBL/GenBank/DDBJ databases">
        <title>The genome of Rhizophagus clarus HR1 reveals common genetic basis of auxotrophy among arbuscular mycorrhizal fungi.</title>
        <authorList>
            <person name="Kobayashi Y."/>
        </authorList>
    </citation>
    <scope>NUCLEOTIDE SEQUENCE [LARGE SCALE GENOMIC DNA]</scope>
    <source>
        <strain evidence="8 9">HR1</strain>
    </source>
</reference>
<evidence type="ECO:0000256" key="1">
    <source>
        <dbReference type="ARBA" id="ARBA00004141"/>
    </source>
</evidence>
<feature type="domain" description="Ion transport" evidence="7">
    <location>
        <begin position="719"/>
        <end position="986"/>
    </location>
</feature>
<dbReference type="Pfam" id="PF00520">
    <property type="entry name" value="Ion_trans"/>
    <property type="match status" value="1"/>
</dbReference>
<dbReference type="GO" id="GO:0005886">
    <property type="term" value="C:plasma membrane"/>
    <property type="evidence" value="ECO:0007669"/>
    <property type="project" value="TreeGrafter"/>
</dbReference>
<keyword evidence="4 6" id="KW-1133">Transmembrane helix</keyword>
<proteinExistence type="predicted"/>
<feature type="transmembrane region" description="Helical" evidence="6">
    <location>
        <begin position="808"/>
        <end position="827"/>
    </location>
</feature>
<evidence type="ECO:0000313" key="9">
    <source>
        <dbReference type="Proteomes" id="UP000247702"/>
    </source>
</evidence>
<dbReference type="Proteomes" id="UP000247702">
    <property type="component" value="Unassembled WGS sequence"/>
</dbReference>
<feature type="transmembrane region" description="Helical" evidence="6">
    <location>
        <begin position="714"/>
        <end position="737"/>
    </location>
</feature>
<keyword evidence="2 6" id="KW-0812">Transmembrane</keyword>
<dbReference type="SUPFAM" id="SSF69322">
    <property type="entry name" value="Tricorn protease domain 2"/>
    <property type="match status" value="1"/>
</dbReference>
<keyword evidence="5 6" id="KW-0472">Membrane</keyword>
<dbReference type="GO" id="GO:0005216">
    <property type="term" value="F:monoatomic ion channel activity"/>
    <property type="evidence" value="ECO:0007669"/>
    <property type="project" value="InterPro"/>
</dbReference>
<dbReference type="InterPro" id="IPR024862">
    <property type="entry name" value="TRPV"/>
</dbReference>
<dbReference type="Gene3D" id="1.10.287.70">
    <property type="match status" value="1"/>
</dbReference>
<feature type="transmembrane region" description="Helical" evidence="6">
    <location>
        <begin position="749"/>
        <end position="769"/>
    </location>
</feature>
<evidence type="ECO:0000256" key="3">
    <source>
        <dbReference type="ARBA" id="ARBA00022737"/>
    </source>
</evidence>
<name>A0A2Z6RK12_9GLOM</name>